<dbReference type="OrthoDB" id="1493636at2"/>
<dbReference type="AlphaFoldDB" id="A0A2V3PP70"/>
<sequence length="137" mass="16092">MKRNTFHVLFFVKRSRVAKNGESPVFMRITVNGQRIETVVTLSVEPDKWNNLAEKVIGKDRKSQEINSRLDTIRLRIMEIYRELEFDGAEINPRIILNHYQGREDESRKTLLSVFLDHNERCKKLIGKDMSPAILHL</sequence>
<dbReference type="InterPro" id="IPR035386">
    <property type="entry name" value="Arm-DNA-bind_5"/>
</dbReference>
<evidence type="ECO:0000313" key="2">
    <source>
        <dbReference type="EMBL" id="PXV57117.1"/>
    </source>
</evidence>
<comment type="caution">
    <text evidence="2">The sequence shown here is derived from an EMBL/GenBank/DDBJ whole genome shotgun (WGS) entry which is preliminary data.</text>
</comment>
<proteinExistence type="predicted"/>
<accession>A0A2V3PP70</accession>
<evidence type="ECO:0000313" key="3">
    <source>
        <dbReference type="Proteomes" id="UP000247973"/>
    </source>
</evidence>
<keyword evidence="3" id="KW-1185">Reference proteome</keyword>
<feature type="domain" description="Arm DNA-binding" evidence="1">
    <location>
        <begin position="10"/>
        <end position="96"/>
    </location>
</feature>
<dbReference type="RefSeq" id="WP_110312777.1">
    <property type="nucleotide sequence ID" value="NZ_QICL01000058.1"/>
</dbReference>
<evidence type="ECO:0000259" key="1">
    <source>
        <dbReference type="Pfam" id="PF17293"/>
    </source>
</evidence>
<name>A0A2V3PP70_9BACT</name>
<dbReference type="EMBL" id="QICL01000058">
    <property type="protein sequence ID" value="PXV57117.1"/>
    <property type="molecule type" value="Genomic_DNA"/>
</dbReference>
<gene>
    <name evidence="2" type="ORF">CLV62_1584</name>
</gene>
<dbReference type="Pfam" id="PF17293">
    <property type="entry name" value="Arm-DNA-bind_5"/>
    <property type="match status" value="1"/>
</dbReference>
<protein>
    <submittedName>
        <fullName evidence="2">Integrase-like protein</fullName>
    </submittedName>
</protein>
<organism evidence="2 3">
    <name type="scientific">Dysgonomonas alginatilytica</name>
    <dbReference type="NCBI Taxonomy" id="1605892"/>
    <lineage>
        <taxon>Bacteria</taxon>
        <taxon>Pseudomonadati</taxon>
        <taxon>Bacteroidota</taxon>
        <taxon>Bacteroidia</taxon>
        <taxon>Bacteroidales</taxon>
        <taxon>Dysgonomonadaceae</taxon>
        <taxon>Dysgonomonas</taxon>
    </lineage>
</organism>
<reference evidence="2 3" key="1">
    <citation type="submission" date="2018-03" db="EMBL/GenBank/DDBJ databases">
        <title>Genomic Encyclopedia of Archaeal and Bacterial Type Strains, Phase II (KMG-II): from individual species to whole genera.</title>
        <authorList>
            <person name="Goeker M."/>
        </authorList>
    </citation>
    <scope>NUCLEOTIDE SEQUENCE [LARGE SCALE GENOMIC DNA]</scope>
    <source>
        <strain evidence="2 3">DSM 100214</strain>
    </source>
</reference>
<dbReference type="Proteomes" id="UP000247973">
    <property type="component" value="Unassembled WGS sequence"/>
</dbReference>